<reference evidence="1" key="1">
    <citation type="submission" date="2019-06" db="EMBL/GenBank/DDBJ databases">
        <authorList>
            <person name="Le Quere A."/>
            <person name="Colella S."/>
        </authorList>
    </citation>
    <scope>NUCLEOTIDE SEQUENCE</scope>
    <source>
        <strain evidence="1">EmedicaeMD41</strain>
    </source>
</reference>
<proteinExistence type="predicted"/>
<evidence type="ECO:0000313" key="1">
    <source>
        <dbReference type="EMBL" id="VTZ59583.1"/>
    </source>
</evidence>
<name>A0A508WQR0_9HYPH</name>
<gene>
    <name evidence="1" type="ORF">EMEDMD4_1140021</name>
</gene>
<dbReference type="AlphaFoldDB" id="A0A508WQR0"/>
<dbReference type="Proteomes" id="UP000507954">
    <property type="component" value="Unassembled WGS sequence"/>
</dbReference>
<protein>
    <submittedName>
        <fullName evidence="1">Uncharacterized protein</fullName>
    </submittedName>
</protein>
<accession>A0A508WQR0</accession>
<dbReference type="EMBL" id="CABFNB010000018">
    <property type="protein sequence ID" value="VTZ59583.1"/>
    <property type="molecule type" value="Genomic_DNA"/>
</dbReference>
<sequence length="171" mass="18441">MRRKQRRIETGLLATALQDQVDGLRRERPTVDVAPLIDAPKYRSFLDRSFCQPMFQGAHWPADQQHMLAIIACGRLGATEMKTETGEGRGILFGWIGAHRFLVNEIPDVQSRHFGTATAAGGEGGQEQGPIAHVNQSIGGACFEELCEHVASNCLPALALARPGAGANGKP</sequence>
<organism evidence="1">
    <name type="scientific">Sinorhizobium medicae</name>
    <dbReference type="NCBI Taxonomy" id="110321"/>
    <lineage>
        <taxon>Bacteria</taxon>
        <taxon>Pseudomonadati</taxon>
        <taxon>Pseudomonadota</taxon>
        <taxon>Alphaproteobacteria</taxon>
        <taxon>Hyphomicrobiales</taxon>
        <taxon>Rhizobiaceae</taxon>
        <taxon>Sinorhizobium/Ensifer group</taxon>
        <taxon>Sinorhizobium</taxon>
    </lineage>
</organism>